<organism evidence="12 13">
    <name type="scientific">Anaerosporomusa subterranea</name>
    <dbReference type="NCBI Taxonomy" id="1794912"/>
    <lineage>
        <taxon>Bacteria</taxon>
        <taxon>Bacillati</taxon>
        <taxon>Bacillota</taxon>
        <taxon>Negativicutes</taxon>
        <taxon>Acetonemataceae</taxon>
        <taxon>Anaerosporomusa</taxon>
    </lineage>
</organism>
<evidence type="ECO:0000256" key="11">
    <source>
        <dbReference type="RuleBase" id="RU361274"/>
    </source>
</evidence>
<dbReference type="STRING" id="1794912.AXX12_03645"/>
<comment type="catalytic activity">
    <reaction evidence="1">
        <text>inosine + phosphate = alpha-D-ribose 1-phosphate + hypoxanthine</text>
        <dbReference type="Rhea" id="RHEA:27646"/>
        <dbReference type="ChEBI" id="CHEBI:17368"/>
        <dbReference type="ChEBI" id="CHEBI:17596"/>
        <dbReference type="ChEBI" id="CHEBI:43474"/>
        <dbReference type="ChEBI" id="CHEBI:57720"/>
        <dbReference type="EC" id="2.4.2.1"/>
    </reaction>
    <physiologicalReaction direction="left-to-right" evidence="1">
        <dbReference type="Rhea" id="RHEA:27647"/>
    </physiologicalReaction>
</comment>
<evidence type="ECO:0000256" key="6">
    <source>
        <dbReference type="ARBA" id="ARBA00022801"/>
    </source>
</evidence>
<keyword evidence="7" id="KW-0862">Zinc</keyword>
<name>A0A154BTK6_ANASB</name>
<evidence type="ECO:0000256" key="5">
    <source>
        <dbReference type="ARBA" id="ARBA00022723"/>
    </source>
</evidence>
<dbReference type="InterPro" id="IPR038371">
    <property type="entry name" value="Cu_polyphenol_OxRdtase_sf"/>
</dbReference>
<dbReference type="EMBL" id="LSGP01000013">
    <property type="protein sequence ID" value="KYZ77237.1"/>
    <property type="molecule type" value="Genomic_DNA"/>
</dbReference>
<dbReference type="OrthoDB" id="4279at2"/>
<accession>A0A154BTK6</accession>
<evidence type="ECO:0000256" key="9">
    <source>
        <dbReference type="ARBA" id="ARBA00048968"/>
    </source>
</evidence>
<dbReference type="AlphaFoldDB" id="A0A154BTK6"/>
<dbReference type="InterPro" id="IPR003730">
    <property type="entry name" value="Cu_polyphenol_OxRdtase"/>
</dbReference>
<evidence type="ECO:0000313" key="12">
    <source>
        <dbReference type="EMBL" id="KYZ77237.1"/>
    </source>
</evidence>
<keyword evidence="6" id="KW-0378">Hydrolase</keyword>
<evidence type="ECO:0000313" key="13">
    <source>
        <dbReference type="Proteomes" id="UP000076268"/>
    </source>
</evidence>
<keyword evidence="13" id="KW-1185">Reference proteome</keyword>
<dbReference type="Gene3D" id="3.60.140.10">
    <property type="entry name" value="CNF1/YfiH-like putative cysteine hydrolases"/>
    <property type="match status" value="1"/>
</dbReference>
<dbReference type="GO" id="GO:0016787">
    <property type="term" value="F:hydrolase activity"/>
    <property type="evidence" value="ECO:0007669"/>
    <property type="project" value="UniProtKB-KW"/>
</dbReference>
<comment type="catalytic activity">
    <reaction evidence="8">
        <text>adenosine + H2O + H(+) = inosine + NH4(+)</text>
        <dbReference type="Rhea" id="RHEA:24408"/>
        <dbReference type="ChEBI" id="CHEBI:15377"/>
        <dbReference type="ChEBI" id="CHEBI:15378"/>
        <dbReference type="ChEBI" id="CHEBI:16335"/>
        <dbReference type="ChEBI" id="CHEBI:17596"/>
        <dbReference type="ChEBI" id="CHEBI:28938"/>
        <dbReference type="EC" id="3.5.4.4"/>
    </reaction>
    <physiologicalReaction direction="left-to-right" evidence="8">
        <dbReference type="Rhea" id="RHEA:24409"/>
    </physiologicalReaction>
</comment>
<dbReference type="Proteomes" id="UP000076268">
    <property type="component" value="Unassembled WGS sequence"/>
</dbReference>
<protein>
    <recommendedName>
        <fullName evidence="11">Purine nucleoside phosphorylase</fullName>
    </recommendedName>
</protein>
<dbReference type="Pfam" id="PF02578">
    <property type="entry name" value="Cu-oxidase_4"/>
    <property type="match status" value="1"/>
</dbReference>
<comment type="catalytic activity">
    <reaction evidence="9">
        <text>adenosine + phosphate = alpha-D-ribose 1-phosphate + adenine</text>
        <dbReference type="Rhea" id="RHEA:27642"/>
        <dbReference type="ChEBI" id="CHEBI:16335"/>
        <dbReference type="ChEBI" id="CHEBI:16708"/>
        <dbReference type="ChEBI" id="CHEBI:43474"/>
        <dbReference type="ChEBI" id="CHEBI:57720"/>
        <dbReference type="EC" id="2.4.2.1"/>
    </reaction>
    <physiologicalReaction direction="left-to-right" evidence="9">
        <dbReference type="Rhea" id="RHEA:27643"/>
    </physiologicalReaction>
</comment>
<evidence type="ECO:0000256" key="7">
    <source>
        <dbReference type="ARBA" id="ARBA00022833"/>
    </source>
</evidence>
<evidence type="ECO:0000256" key="4">
    <source>
        <dbReference type="ARBA" id="ARBA00022679"/>
    </source>
</evidence>
<evidence type="ECO:0000256" key="10">
    <source>
        <dbReference type="ARBA" id="ARBA00049893"/>
    </source>
</evidence>
<sequence>MKEQFILRHADNGVWYGIFSHFEAHGLIHGISTRLHGYSTSPFNSLNLGLHTGDTRETVLRNRSLFAAAIGINPEAVVTAQQVHEDTITIVSADDRGSGAKDYSRAFSSTDALATIEPGVPLMLFYADCVPVLFFDPVRRVTAISHAGWKGTVSRIAAKTLTKLQAEFNVNPKDCLIGIGPSIGQCCYEVDQTVINRLQQEFTNTWSNFTLQKNNRWQFDLWELNRRQLLEVGASEDNIVVSGICTSCNTQLYYSHRAEHGTTGRLAAVVQL</sequence>
<comment type="caution">
    <text evidence="12">The sequence shown here is derived from an EMBL/GenBank/DDBJ whole genome shotgun (WGS) entry which is preliminary data.</text>
</comment>
<comment type="function">
    <text evidence="2">Purine nucleoside enzyme that catalyzes the phosphorolysis of adenosine and inosine nucleosides, yielding D-ribose 1-phosphate and the respective free bases, adenine and hypoxanthine. Also catalyzes the phosphorolysis of S-methyl-5'-thioadenosine into adenine and S-methyl-5-thio-alpha-D-ribose 1-phosphate. Also has adenosine deaminase activity.</text>
</comment>
<keyword evidence="5" id="KW-0479">Metal-binding</keyword>
<comment type="similarity">
    <text evidence="3 11">Belongs to the purine nucleoside phosphorylase YfiH/LACC1 family.</text>
</comment>
<keyword evidence="4" id="KW-0808">Transferase</keyword>
<comment type="catalytic activity">
    <reaction evidence="10">
        <text>S-methyl-5'-thioadenosine + phosphate = 5-(methylsulfanyl)-alpha-D-ribose 1-phosphate + adenine</text>
        <dbReference type="Rhea" id="RHEA:11852"/>
        <dbReference type="ChEBI" id="CHEBI:16708"/>
        <dbReference type="ChEBI" id="CHEBI:17509"/>
        <dbReference type="ChEBI" id="CHEBI:43474"/>
        <dbReference type="ChEBI" id="CHEBI:58533"/>
        <dbReference type="EC" id="2.4.2.28"/>
    </reaction>
    <physiologicalReaction direction="left-to-right" evidence="10">
        <dbReference type="Rhea" id="RHEA:11853"/>
    </physiologicalReaction>
</comment>
<reference evidence="12 13" key="1">
    <citation type="submission" date="2016-02" db="EMBL/GenBank/DDBJ databases">
        <title>Anaerosporomusa subterraneum gen. nov., sp. nov., a spore-forming obligate anaerobe isolated from saprolite.</title>
        <authorList>
            <person name="Choi J.K."/>
            <person name="Shah M."/>
            <person name="Yee N."/>
        </authorList>
    </citation>
    <scope>NUCLEOTIDE SEQUENCE [LARGE SCALE GENOMIC DNA]</scope>
    <source>
        <strain evidence="12 13">RU4</strain>
    </source>
</reference>
<evidence type="ECO:0000256" key="1">
    <source>
        <dbReference type="ARBA" id="ARBA00000553"/>
    </source>
</evidence>
<proteinExistence type="inferred from homology"/>
<dbReference type="PANTHER" id="PTHR30616:SF2">
    <property type="entry name" value="PURINE NUCLEOSIDE PHOSPHORYLASE LACC1"/>
    <property type="match status" value="1"/>
</dbReference>
<evidence type="ECO:0000256" key="2">
    <source>
        <dbReference type="ARBA" id="ARBA00003215"/>
    </source>
</evidence>
<evidence type="ECO:0000256" key="3">
    <source>
        <dbReference type="ARBA" id="ARBA00007353"/>
    </source>
</evidence>
<dbReference type="GO" id="GO:0017061">
    <property type="term" value="F:S-methyl-5-thioadenosine phosphorylase activity"/>
    <property type="evidence" value="ECO:0007669"/>
    <property type="project" value="UniProtKB-EC"/>
</dbReference>
<dbReference type="InterPro" id="IPR011324">
    <property type="entry name" value="Cytotoxic_necrot_fac-like_cat"/>
</dbReference>
<dbReference type="NCBIfam" id="TIGR00726">
    <property type="entry name" value="peptidoglycan editing factor PgeF"/>
    <property type="match status" value="1"/>
</dbReference>
<gene>
    <name evidence="12" type="ORF">AXX12_03645</name>
</gene>
<dbReference type="SUPFAM" id="SSF64438">
    <property type="entry name" value="CNF1/YfiH-like putative cysteine hydrolases"/>
    <property type="match status" value="1"/>
</dbReference>
<dbReference type="CDD" id="cd16833">
    <property type="entry name" value="YfiH"/>
    <property type="match status" value="1"/>
</dbReference>
<dbReference type="PANTHER" id="PTHR30616">
    <property type="entry name" value="UNCHARACTERIZED PROTEIN YFIH"/>
    <property type="match status" value="1"/>
</dbReference>
<evidence type="ECO:0000256" key="8">
    <source>
        <dbReference type="ARBA" id="ARBA00047989"/>
    </source>
</evidence>
<dbReference type="GO" id="GO:0005507">
    <property type="term" value="F:copper ion binding"/>
    <property type="evidence" value="ECO:0007669"/>
    <property type="project" value="TreeGrafter"/>
</dbReference>